<dbReference type="SUPFAM" id="SSF52777">
    <property type="entry name" value="CoA-dependent acyltransferases"/>
    <property type="match status" value="2"/>
</dbReference>
<evidence type="ECO:0000256" key="3">
    <source>
        <dbReference type="ARBA" id="ARBA00022450"/>
    </source>
</evidence>
<dbReference type="InterPro" id="IPR006162">
    <property type="entry name" value="Ppantetheine_attach_site"/>
</dbReference>
<dbReference type="PROSITE" id="PS00012">
    <property type="entry name" value="PHOSPHOPANTETHEINE"/>
    <property type="match status" value="1"/>
</dbReference>
<dbReference type="GO" id="GO:0044550">
    <property type="term" value="P:secondary metabolite biosynthetic process"/>
    <property type="evidence" value="ECO:0007669"/>
    <property type="project" value="TreeGrafter"/>
</dbReference>
<dbReference type="GO" id="GO:0003824">
    <property type="term" value="F:catalytic activity"/>
    <property type="evidence" value="ECO:0007669"/>
    <property type="project" value="InterPro"/>
</dbReference>
<dbReference type="CDD" id="cd05930">
    <property type="entry name" value="A_NRPS"/>
    <property type="match status" value="1"/>
</dbReference>
<organism evidence="9">
    <name type="scientific">Streptomyces sp. R11</name>
    <dbReference type="NCBI Taxonomy" id="3238625"/>
    <lineage>
        <taxon>Bacteria</taxon>
        <taxon>Bacillati</taxon>
        <taxon>Actinomycetota</taxon>
        <taxon>Actinomycetes</taxon>
        <taxon>Kitasatosporales</taxon>
        <taxon>Streptomycetaceae</taxon>
        <taxon>Streptomyces</taxon>
    </lineage>
</organism>
<comment type="similarity">
    <text evidence="2">Belongs to the ATP-dependent AMP-binding enzyme family.</text>
</comment>
<protein>
    <submittedName>
        <fullName evidence="9">Amino acid adenylation domain-containing protein</fullName>
    </submittedName>
</protein>
<evidence type="ECO:0000313" key="9">
    <source>
        <dbReference type="EMBL" id="XDQ08849.1"/>
    </source>
</evidence>
<keyword evidence="6" id="KW-0443">Lipid metabolism</keyword>
<evidence type="ECO:0000256" key="5">
    <source>
        <dbReference type="ARBA" id="ARBA00022832"/>
    </source>
</evidence>
<dbReference type="InterPro" id="IPR001242">
    <property type="entry name" value="Condensation_dom"/>
</dbReference>
<dbReference type="SUPFAM" id="SSF47336">
    <property type="entry name" value="ACP-like"/>
    <property type="match status" value="2"/>
</dbReference>
<feature type="domain" description="Carrier" evidence="8">
    <location>
        <begin position="604"/>
        <end position="680"/>
    </location>
</feature>
<dbReference type="SMART" id="SM00823">
    <property type="entry name" value="PKS_PP"/>
    <property type="match status" value="2"/>
</dbReference>
<feature type="compositionally biased region" description="Low complexity" evidence="7">
    <location>
        <begin position="684"/>
        <end position="702"/>
    </location>
</feature>
<dbReference type="SUPFAM" id="SSF56801">
    <property type="entry name" value="Acetyl-CoA synthetase-like"/>
    <property type="match status" value="2"/>
</dbReference>
<dbReference type="GO" id="GO:0071766">
    <property type="term" value="P:Actinobacterium-type cell wall biogenesis"/>
    <property type="evidence" value="ECO:0007669"/>
    <property type="project" value="UniProtKB-ARBA"/>
</dbReference>
<reference evidence="9" key="1">
    <citation type="submission" date="2024-07" db="EMBL/GenBank/DDBJ databases">
        <authorList>
            <person name="Yu S.T."/>
        </authorList>
    </citation>
    <scope>NUCLEOTIDE SEQUENCE</scope>
    <source>
        <strain evidence="9">R11</strain>
    </source>
</reference>
<dbReference type="Gene3D" id="1.10.1200.10">
    <property type="entry name" value="ACP-like"/>
    <property type="match status" value="2"/>
</dbReference>
<evidence type="ECO:0000259" key="8">
    <source>
        <dbReference type="PROSITE" id="PS50075"/>
    </source>
</evidence>
<dbReference type="InterPro" id="IPR020806">
    <property type="entry name" value="PKS_PP-bd"/>
</dbReference>
<dbReference type="InterPro" id="IPR040097">
    <property type="entry name" value="FAAL/FAAC"/>
</dbReference>
<gene>
    <name evidence="9" type="ORF">AB5J55_03920</name>
</gene>
<dbReference type="InterPro" id="IPR009081">
    <property type="entry name" value="PP-bd_ACP"/>
</dbReference>
<evidence type="ECO:0000256" key="6">
    <source>
        <dbReference type="ARBA" id="ARBA00023098"/>
    </source>
</evidence>
<keyword evidence="3" id="KW-0596">Phosphopantetheine</keyword>
<keyword evidence="4" id="KW-0597">Phosphoprotein</keyword>
<proteinExistence type="inferred from homology"/>
<dbReference type="GO" id="GO:0006631">
    <property type="term" value="P:fatty acid metabolic process"/>
    <property type="evidence" value="ECO:0007669"/>
    <property type="project" value="UniProtKB-KW"/>
</dbReference>
<dbReference type="InterPro" id="IPR036736">
    <property type="entry name" value="ACP-like_sf"/>
</dbReference>
<dbReference type="Gene3D" id="2.30.38.10">
    <property type="entry name" value="Luciferase, Domain 3"/>
    <property type="match status" value="1"/>
</dbReference>
<evidence type="ECO:0000256" key="4">
    <source>
        <dbReference type="ARBA" id="ARBA00022553"/>
    </source>
</evidence>
<dbReference type="GO" id="GO:0043041">
    <property type="term" value="P:amino acid activation for nonribosomal peptide biosynthetic process"/>
    <property type="evidence" value="ECO:0007669"/>
    <property type="project" value="TreeGrafter"/>
</dbReference>
<evidence type="ECO:0000256" key="2">
    <source>
        <dbReference type="ARBA" id="ARBA00006432"/>
    </source>
</evidence>
<dbReference type="FunFam" id="3.40.50.12780:FF:000013">
    <property type="entry name" value="Long-chain-fatty-acid--AMP ligase FadD32"/>
    <property type="match status" value="1"/>
</dbReference>
<dbReference type="Gene3D" id="3.40.50.980">
    <property type="match status" value="2"/>
</dbReference>
<dbReference type="Gene3D" id="3.30.559.30">
    <property type="entry name" value="Nonribosomal peptide synthetase, condensation domain"/>
    <property type="match status" value="1"/>
</dbReference>
<dbReference type="InterPro" id="IPR025110">
    <property type="entry name" value="AMP-bd_C"/>
</dbReference>
<dbReference type="NCBIfam" id="TIGR01733">
    <property type="entry name" value="AA-adenyl-dom"/>
    <property type="match status" value="1"/>
</dbReference>
<dbReference type="RefSeq" id="WP_369269297.1">
    <property type="nucleotide sequence ID" value="NZ_CP163432.1"/>
</dbReference>
<dbReference type="PANTHER" id="PTHR45527">
    <property type="entry name" value="NONRIBOSOMAL PEPTIDE SYNTHETASE"/>
    <property type="match status" value="1"/>
</dbReference>
<dbReference type="Pfam" id="PF00501">
    <property type="entry name" value="AMP-binding"/>
    <property type="match status" value="2"/>
</dbReference>
<dbReference type="InterPro" id="IPR042099">
    <property type="entry name" value="ANL_N_sf"/>
</dbReference>
<dbReference type="GO" id="GO:0005737">
    <property type="term" value="C:cytoplasm"/>
    <property type="evidence" value="ECO:0007669"/>
    <property type="project" value="TreeGrafter"/>
</dbReference>
<dbReference type="CDD" id="cd19531">
    <property type="entry name" value="LCL_NRPS-like"/>
    <property type="match status" value="1"/>
</dbReference>
<feature type="region of interest" description="Disordered" evidence="7">
    <location>
        <begin position="684"/>
        <end position="704"/>
    </location>
</feature>
<evidence type="ECO:0000256" key="1">
    <source>
        <dbReference type="ARBA" id="ARBA00001957"/>
    </source>
</evidence>
<accession>A0AB39MSB3</accession>
<feature type="domain" description="Carrier" evidence="8">
    <location>
        <begin position="1686"/>
        <end position="1761"/>
    </location>
</feature>
<dbReference type="Pfam" id="PF00550">
    <property type="entry name" value="PP-binding"/>
    <property type="match status" value="2"/>
</dbReference>
<dbReference type="GO" id="GO:0031177">
    <property type="term" value="F:phosphopantetheine binding"/>
    <property type="evidence" value="ECO:0007669"/>
    <property type="project" value="InterPro"/>
</dbReference>
<dbReference type="InterPro" id="IPR000873">
    <property type="entry name" value="AMP-dep_synth/lig_dom"/>
</dbReference>
<dbReference type="PROSITE" id="PS00455">
    <property type="entry name" value="AMP_BINDING"/>
    <property type="match status" value="1"/>
</dbReference>
<dbReference type="EMBL" id="CP163432">
    <property type="protein sequence ID" value="XDQ08849.1"/>
    <property type="molecule type" value="Genomic_DNA"/>
</dbReference>
<dbReference type="GO" id="GO:0008610">
    <property type="term" value="P:lipid biosynthetic process"/>
    <property type="evidence" value="ECO:0007669"/>
    <property type="project" value="InterPro"/>
</dbReference>
<comment type="cofactor">
    <cofactor evidence="1">
        <name>pantetheine 4'-phosphate</name>
        <dbReference type="ChEBI" id="CHEBI:47942"/>
    </cofactor>
</comment>
<dbReference type="Gene3D" id="3.30.559.10">
    <property type="entry name" value="Chloramphenicol acetyltransferase-like domain"/>
    <property type="match status" value="1"/>
</dbReference>
<dbReference type="Pfam" id="PF13193">
    <property type="entry name" value="AMP-binding_C"/>
    <property type="match status" value="1"/>
</dbReference>
<dbReference type="Pfam" id="PF00668">
    <property type="entry name" value="Condensation"/>
    <property type="match status" value="1"/>
</dbReference>
<dbReference type="InterPro" id="IPR023213">
    <property type="entry name" value="CAT-like_dom_sf"/>
</dbReference>
<name>A0AB39MSB3_9ACTN</name>
<dbReference type="PANTHER" id="PTHR45527:SF1">
    <property type="entry name" value="FATTY ACID SYNTHASE"/>
    <property type="match status" value="1"/>
</dbReference>
<dbReference type="PROSITE" id="PS50075">
    <property type="entry name" value="CARRIER"/>
    <property type="match status" value="2"/>
</dbReference>
<sequence length="1786" mass="193020">MFTDLPALVRGHAEQQGELQALTFAATTLGTPRTDLTYADVDLRTRAVAGTLLRRLRPGERVLIVMPTVPEFAAAFLGCLAAGVVAVPLPVPVDDSATQRVLNVAKDCAPAAVLTTSLVRQFLGDAPVVQQLGASVDWIDVDLVEEAEAADWHPVPIAADDTAFLQYTSGSTKAPRGVVVPHGSLMHNEVAIQKTFQVTSGSTSVSWLPLHHDMGLIGGLLQPLFTGARAVILDPLSFLQRPASWLEEISRERAQISGGPNFAYDLCVRKVTEEEKARLDLSSWRLAFNGAAPVSPRSLRAFSEAFAGTGFRPSAHTPCYGLAEVTLLVASADAAAECESRTFSVTSLEEGRAVERGTTAPDDAPGTGDAGRELVAYRLLDHAAVRIVDPADRRPLPDGQVGEIWVHSESNGAGYWGGGDDTRDVFGATPSGGAPTSHVRTGDLGFVHAGRLHVTGRMKDLVIHRGRNLHPEDLEIDVAASSPSLRPGCGAVFSVDADGEEAIVVCQEVRPGLTDDQYPAVGRGMKDALSRKYGVAARTIVLLPPGAIPKTSSGKVQRQATRARFLSGELPVLWSQTVRDRQAGAARLTDLVSARSLREATGRQRRNLLTDALCRYLQRVLGEDEPLDGAASPTSLGLDSLTSLQLQHELESLLDVRLRPSLVLRAGSLAELAEIVLDHAEAAGGPDAEAAAEPAPAPGDGPQEYELSETQRALWFLQRTSPESYAYNVTRAFSLTGDVDMERLTGALTAVVARHATLRLALHTHDGEPRARIEPVADVQPETVDARSWSDDRVRDWIQELATRPFDLERDRLFRTAVLRRADCRLLVLSLHHLVCDLTSLALVVAELERAYVSGGPAQDNGRQEPPPALVPAVWERTTLTERGDELTAFWKEQLAGELPVLELPSAGRQRGHAGGTVTFESSAPQLRALRHVARRNGHTLHNVLLAAFQVLLHRVSGQPDLVTGVPVAGRTRQELAAHVGYLVNVLPIRSRFGRGTAFTDFAATAHRTMLDALDHQELPFPVLTQQLNPDRTSGAPPVFQAMFSHYSTALPGGRAVAGAVLGDPSAELDLGGVVLRGFPVADPTTQSDIALNVVELPDRLQFGLQYDTALLPREQAERIADAYRTLLDAVALDPRTDVTALSLVDADGVRDLLETGTGPRIPREEHYLATFERQVARTPAAEAVDDGSERLTYAELNGRANHVAQRLRAAGVGPETHVVVCAGRTVGFLVALLAIHKAGACYVPISTTEAPRRVAEMAATLGARAVIADRRGRELFDQALGERDDIARPHMFDIDEVGAGHVERNPHCPTPMIGSAYIIHTSGSTGVPKAAVVTMGGLTNHQWQMIEHFGVGPEDCVGQTAPATFDISLWQFLAPLMVGGRLRIVDDGRVMSPSRLRDAVVESGMTLMEVVPVMVAALLEAGVQHEPHALRAMISGGEALSWDTAREWLAQCPGVELYNAYGPTECADDVSIHRVTEDSDQSRPVPIGKPLANMTVHVLDPELRLVPRGMVGALWVGGMGVGRGYLGNPGRTAEAFIPDPFGEPGARLYRTGDLVRFTADGDLEYMGRVDRQLKMRGLRIEPGEVEEALREIPEVVDAVAKVHHTRQGMSLVGHLVMAGEGEPRQLMAGEYEDIRRTLADRLPRHMIPTVFVRRTELPRLSNGKIDYGSLDYRPVGSPGEMSAELLRDPVVAAVRSIWGELLEYEGVAWQDNFFLLGGHSLLALRMIDKVGQQLSVDLEIEAIFANPTLNEFVDAVRRAKPAARADKAIRRISRVPVGGDRTRRV</sequence>
<keyword evidence="5" id="KW-0276">Fatty acid metabolism</keyword>
<dbReference type="Gene3D" id="3.40.50.12780">
    <property type="entry name" value="N-terminal domain of ligase-like"/>
    <property type="match status" value="1"/>
</dbReference>
<dbReference type="InterPro" id="IPR010071">
    <property type="entry name" value="AA_adenyl_dom"/>
</dbReference>
<dbReference type="Gene3D" id="3.30.300.30">
    <property type="match status" value="2"/>
</dbReference>
<dbReference type="InterPro" id="IPR020845">
    <property type="entry name" value="AMP-binding_CS"/>
</dbReference>
<dbReference type="GO" id="GO:0017000">
    <property type="term" value="P:antibiotic biosynthetic process"/>
    <property type="evidence" value="ECO:0007669"/>
    <property type="project" value="UniProtKB-ARBA"/>
</dbReference>
<evidence type="ECO:0000256" key="7">
    <source>
        <dbReference type="SAM" id="MobiDB-lite"/>
    </source>
</evidence>
<dbReference type="FunFam" id="2.30.38.10:FF:000001">
    <property type="entry name" value="Non-ribosomal peptide synthetase PvdI"/>
    <property type="match status" value="1"/>
</dbReference>
<dbReference type="CDD" id="cd05931">
    <property type="entry name" value="FAAL"/>
    <property type="match status" value="1"/>
</dbReference>
<dbReference type="InterPro" id="IPR045851">
    <property type="entry name" value="AMP-bd_C_sf"/>
</dbReference>